<dbReference type="InterPro" id="IPR008920">
    <property type="entry name" value="TF_FadR/GntR_C"/>
</dbReference>
<evidence type="ECO:0000313" key="6">
    <source>
        <dbReference type="Proteomes" id="UP001057291"/>
    </source>
</evidence>
<dbReference type="AlphaFoldDB" id="A0AAV4LGA9"/>
<dbReference type="RefSeq" id="WP_282199860.1">
    <property type="nucleotide sequence ID" value="NZ_BOQE01000001.1"/>
</dbReference>
<reference evidence="5" key="1">
    <citation type="journal article" date="2023" name="Int. J. Syst. Evol. Microbiol.">
        <title>Collibacillus ludicampi gen. nov., sp. nov., a new soil bacterium of the family Alicyclobacillaceae.</title>
        <authorList>
            <person name="Jojima T."/>
            <person name="Ioku Y."/>
            <person name="Fukuta Y."/>
            <person name="Shirasaka N."/>
            <person name="Matsumura Y."/>
            <person name="Mori M."/>
        </authorList>
    </citation>
    <scope>NUCLEOTIDE SEQUENCE</scope>
    <source>
        <strain evidence="5">TP075</strain>
    </source>
</reference>
<dbReference type="GO" id="GO:0003700">
    <property type="term" value="F:DNA-binding transcription factor activity"/>
    <property type="evidence" value="ECO:0007669"/>
    <property type="project" value="InterPro"/>
</dbReference>
<protein>
    <submittedName>
        <fullName evidence="5">GntR family transcriptional regulator</fullName>
    </submittedName>
</protein>
<keyword evidence="1" id="KW-0805">Transcription regulation</keyword>
<dbReference type="CDD" id="cd07377">
    <property type="entry name" value="WHTH_GntR"/>
    <property type="match status" value="1"/>
</dbReference>
<dbReference type="PANTHER" id="PTHR43537">
    <property type="entry name" value="TRANSCRIPTIONAL REGULATOR, GNTR FAMILY"/>
    <property type="match status" value="1"/>
</dbReference>
<dbReference type="EMBL" id="BOQE01000001">
    <property type="protein sequence ID" value="GIM46808.1"/>
    <property type="molecule type" value="Genomic_DNA"/>
</dbReference>
<evidence type="ECO:0000259" key="4">
    <source>
        <dbReference type="PROSITE" id="PS50949"/>
    </source>
</evidence>
<proteinExistence type="predicted"/>
<feature type="domain" description="HTH gntR-type" evidence="4">
    <location>
        <begin position="7"/>
        <end position="75"/>
    </location>
</feature>
<dbReference type="InterPro" id="IPR036388">
    <property type="entry name" value="WH-like_DNA-bd_sf"/>
</dbReference>
<dbReference type="Gene3D" id="1.10.10.10">
    <property type="entry name" value="Winged helix-like DNA-binding domain superfamily/Winged helix DNA-binding domain"/>
    <property type="match status" value="1"/>
</dbReference>
<sequence length="234" mass="26068">MRGKHSRKIYQQVAKEIIHMIETGRLNPGDKLPPLVELAKMFGVSRATVREAFSTLQGMGLIALRHGEGTFVQKIELQTMIQQPMNAALLLGLNELTSLHEVRELLETGACRMAAARATHEDILAIEEALQAFASVDEDEETLVQADLSFHLAVAQGTKNLVLINLMQVMAEALKSIVRMQLALVPHRLMVMDYREITDAIKAREGERAQNAMGIYLQRVKEAIDSSKKRQGSK</sequence>
<dbReference type="GO" id="GO:0003677">
    <property type="term" value="F:DNA binding"/>
    <property type="evidence" value="ECO:0007669"/>
    <property type="project" value="UniProtKB-KW"/>
</dbReference>
<comment type="caution">
    <text evidence="5">The sequence shown here is derived from an EMBL/GenBank/DDBJ whole genome shotgun (WGS) entry which is preliminary data.</text>
</comment>
<dbReference type="Pfam" id="PF07729">
    <property type="entry name" value="FCD"/>
    <property type="match status" value="1"/>
</dbReference>
<evidence type="ECO:0000256" key="1">
    <source>
        <dbReference type="ARBA" id="ARBA00023015"/>
    </source>
</evidence>
<dbReference type="Gene3D" id="1.20.120.530">
    <property type="entry name" value="GntR ligand-binding domain-like"/>
    <property type="match status" value="1"/>
</dbReference>
<organism evidence="5 6">
    <name type="scientific">Collibacillus ludicampi</name>
    <dbReference type="NCBI Taxonomy" id="2771369"/>
    <lineage>
        <taxon>Bacteria</taxon>
        <taxon>Bacillati</taxon>
        <taxon>Bacillota</taxon>
        <taxon>Bacilli</taxon>
        <taxon>Bacillales</taxon>
        <taxon>Alicyclobacillaceae</taxon>
        <taxon>Collibacillus</taxon>
    </lineage>
</organism>
<dbReference type="PRINTS" id="PR00035">
    <property type="entry name" value="HTHGNTR"/>
</dbReference>
<evidence type="ECO:0000256" key="3">
    <source>
        <dbReference type="ARBA" id="ARBA00023163"/>
    </source>
</evidence>
<name>A0AAV4LGA9_9BACL</name>
<dbReference type="Pfam" id="PF00392">
    <property type="entry name" value="GntR"/>
    <property type="match status" value="1"/>
</dbReference>
<dbReference type="SMART" id="SM00345">
    <property type="entry name" value="HTH_GNTR"/>
    <property type="match status" value="1"/>
</dbReference>
<dbReference type="InterPro" id="IPR000524">
    <property type="entry name" value="Tscrpt_reg_HTH_GntR"/>
</dbReference>
<dbReference type="Proteomes" id="UP001057291">
    <property type="component" value="Unassembled WGS sequence"/>
</dbReference>
<keyword evidence="3" id="KW-0804">Transcription</keyword>
<dbReference type="InterPro" id="IPR011711">
    <property type="entry name" value="GntR_C"/>
</dbReference>
<keyword evidence="2" id="KW-0238">DNA-binding</keyword>
<dbReference type="SMART" id="SM00895">
    <property type="entry name" value="FCD"/>
    <property type="match status" value="1"/>
</dbReference>
<dbReference type="SUPFAM" id="SSF48008">
    <property type="entry name" value="GntR ligand-binding domain-like"/>
    <property type="match status" value="1"/>
</dbReference>
<gene>
    <name evidence="5" type="ORF">DNHGIG_23570</name>
</gene>
<keyword evidence="6" id="KW-1185">Reference proteome</keyword>
<evidence type="ECO:0000313" key="5">
    <source>
        <dbReference type="EMBL" id="GIM46808.1"/>
    </source>
</evidence>
<dbReference type="PANTHER" id="PTHR43537:SF5">
    <property type="entry name" value="UXU OPERON TRANSCRIPTIONAL REGULATOR"/>
    <property type="match status" value="1"/>
</dbReference>
<evidence type="ECO:0000256" key="2">
    <source>
        <dbReference type="ARBA" id="ARBA00023125"/>
    </source>
</evidence>
<dbReference type="PROSITE" id="PS50949">
    <property type="entry name" value="HTH_GNTR"/>
    <property type="match status" value="1"/>
</dbReference>
<dbReference type="InterPro" id="IPR036390">
    <property type="entry name" value="WH_DNA-bd_sf"/>
</dbReference>
<dbReference type="SUPFAM" id="SSF46785">
    <property type="entry name" value="Winged helix' DNA-binding domain"/>
    <property type="match status" value="1"/>
</dbReference>
<accession>A0AAV4LGA9</accession>